<dbReference type="Proteomes" id="UP000199488">
    <property type="component" value="Unassembled WGS sequence"/>
</dbReference>
<gene>
    <name evidence="2" type="ORF">SAMN05421781_0674</name>
</gene>
<dbReference type="STRING" id="1122204.SAMN05421781_0674"/>
<proteinExistence type="predicted"/>
<dbReference type="InterPro" id="IPR046350">
    <property type="entry name" value="Cystatin_sf"/>
</dbReference>
<dbReference type="Pfam" id="PF03413">
    <property type="entry name" value="PepSY"/>
    <property type="match status" value="1"/>
</dbReference>
<name>A0A1H2RCA7_9BACI</name>
<dbReference type="RefSeq" id="WP_176967628.1">
    <property type="nucleotide sequence ID" value="NZ_FNNC01000001.1"/>
</dbReference>
<evidence type="ECO:0000259" key="1">
    <source>
        <dbReference type="Pfam" id="PF03413"/>
    </source>
</evidence>
<dbReference type="InterPro" id="IPR025711">
    <property type="entry name" value="PepSY"/>
</dbReference>
<sequence length="158" mass="18068">MKNWITIAAFLIVFLVVLGLLVGYFQARAPLADDRERAEALALEENNVAEVQNTFIYNGKQPVKTARVETNDGSRDWLFFHDGELLERLAAADTLSIQEAEDRIVEEEGIDAVRMVTPGYEDNRPVYEGKYRTENQQHYVYIDMETGEFVKSFSLDRG</sequence>
<dbReference type="EMBL" id="FNNC01000001">
    <property type="protein sequence ID" value="SDW16474.1"/>
    <property type="molecule type" value="Genomic_DNA"/>
</dbReference>
<evidence type="ECO:0000313" key="3">
    <source>
        <dbReference type="Proteomes" id="UP000199488"/>
    </source>
</evidence>
<dbReference type="Gene3D" id="3.10.450.40">
    <property type="match status" value="1"/>
</dbReference>
<organism evidence="2 3">
    <name type="scientific">Marinococcus luteus</name>
    <dbReference type="NCBI Taxonomy" id="1122204"/>
    <lineage>
        <taxon>Bacteria</taxon>
        <taxon>Bacillati</taxon>
        <taxon>Bacillota</taxon>
        <taxon>Bacilli</taxon>
        <taxon>Bacillales</taxon>
        <taxon>Bacillaceae</taxon>
        <taxon>Marinococcus</taxon>
    </lineage>
</organism>
<accession>A0A1H2RCA7</accession>
<dbReference type="SUPFAM" id="SSF54403">
    <property type="entry name" value="Cystatin/monellin"/>
    <property type="match status" value="1"/>
</dbReference>
<protein>
    <submittedName>
        <fullName evidence="2">Uncharacterized protein YpmB</fullName>
    </submittedName>
</protein>
<dbReference type="AlphaFoldDB" id="A0A1H2RCA7"/>
<evidence type="ECO:0000313" key="2">
    <source>
        <dbReference type="EMBL" id="SDW16474.1"/>
    </source>
</evidence>
<feature type="domain" description="PepSY" evidence="1">
    <location>
        <begin position="95"/>
        <end position="151"/>
    </location>
</feature>
<reference evidence="2 3" key="1">
    <citation type="submission" date="2016-10" db="EMBL/GenBank/DDBJ databases">
        <authorList>
            <person name="de Groot N.N."/>
        </authorList>
    </citation>
    <scope>NUCLEOTIDE SEQUENCE [LARGE SCALE GENOMIC DNA]</scope>
    <source>
        <strain evidence="2 3">DSM 23126</strain>
    </source>
</reference>
<keyword evidence="3" id="KW-1185">Reference proteome</keyword>